<name>A0ABT3JTC4_9XANT</name>
<gene>
    <name evidence="1" type="ORF">OK345_04395</name>
</gene>
<organism evidence="1 2">
    <name type="scientific">Xanthomonas chitinilytica</name>
    <dbReference type="NCBI Taxonomy" id="2989819"/>
    <lineage>
        <taxon>Bacteria</taxon>
        <taxon>Pseudomonadati</taxon>
        <taxon>Pseudomonadota</taxon>
        <taxon>Gammaproteobacteria</taxon>
        <taxon>Lysobacterales</taxon>
        <taxon>Lysobacteraceae</taxon>
        <taxon>Xanthomonas</taxon>
    </lineage>
</organism>
<dbReference type="RefSeq" id="WP_265126708.1">
    <property type="nucleotide sequence ID" value="NZ_JAPCHY010000003.1"/>
</dbReference>
<comment type="caution">
    <text evidence="1">The sequence shown here is derived from an EMBL/GenBank/DDBJ whole genome shotgun (WGS) entry which is preliminary data.</text>
</comment>
<accession>A0ABT3JTC4</accession>
<keyword evidence="2" id="KW-1185">Reference proteome</keyword>
<sequence>MPFVNEYIPPEDAEKYRLAEIDAKIIGGNKSRDWTIDRERDIYLRNVEIGRDEDTHHQSLWTFYWKGTPLTLRVDLLDAWGKVGEPGGGHWRLVFLNGTNGLPPALKGHRQAILDDLKQALLAYKDGGVFSVKTDYTVTLDLAEECIL</sequence>
<reference evidence="1 2" key="1">
    <citation type="submission" date="2022-10" db="EMBL/GenBank/DDBJ databases">
        <title>Xanthomonas sp. H13-6.</title>
        <authorList>
            <person name="Liu X."/>
            <person name="Deng Z."/>
            <person name="Jiang Y."/>
            <person name="Yu T."/>
            <person name="Ai J."/>
        </authorList>
    </citation>
    <scope>NUCLEOTIDE SEQUENCE [LARGE SCALE GENOMIC DNA]</scope>
    <source>
        <strain evidence="1 2">H13-6</strain>
    </source>
</reference>
<proteinExistence type="predicted"/>
<evidence type="ECO:0000313" key="1">
    <source>
        <dbReference type="EMBL" id="MCW4471746.1"/>
    </source>
</evidence>
<dbReference type="EMBL" id="JAPCHY010000003">
    <property type="protein sequence ID" value="MCW4471746.1"/>
    <property type="molecule type" value="Genomic_DNA"/>
</dbReference>
<protein>
    <submittedName>
        <fullName evidence="1">Uncharacterized protein</fullName>
    </submittedName>
</protein>
<dbReference type="Proteomes" id="UP001209922">
    <property type="component" value="Unassembled WGS sequence"/>
</dbReference>
<evidence type="ECO:0000313" key="2">
    <source>
        <dbReference type="Proteomes" id="UP001209922"/>
    </source>
</evidence>